<accession>A0A5J6MNR7</accession>
<reference evidence="1 2" key="1">
    <citation type="submission" date="2019-08" db="EMBL/GenBank/DDBJ databases">
        <title>Hyperibacter terrae gen. nov., sp. nov. and Hyperibacter viscosus sp. nov., two new members in the family Rhodospirillaceae isolated from the rhizosphere of Hypericum perforatum.</title>
        <authorList>
            <person name="Noviana Z."/>
        </authorList>
    </citation>
    <scope>NUCLEOTIDE SEQUENCE [LARGE SCALE GENOMIC DNA]</scope>
    <source>
        <strain evidence="1 2">R5913</strain>
    </source>
</reference>
<gene>
    <name evidence="1" type="ORF">FRZ44_41380</name>
</gene>
<dbReference type="OrthoDB" id="7306054at2"/>
<dbReference type="Proteomes" id="UP000326202">
    <property type="component" value="Chromosome"/>
</dbReference>
<protein>
    <submittedName>
        <fullName evidence="1">Uncharacterized protein</fullName>
    </submittedName>
</protein>
<dbReference type="RefSeq" id="WP_151178946.1">
    <property type="nucleotide sequence ID" value="NZ_CP042906.1"/>
</dbReference>
<dbReference type="KEGG" id="htq:FRZ44_41380"/>
<evidence type="ECO:0000313" key="2">
    <source>
        <dbReference type="Proteomes" id="UP000326202"/>
    </source>
</evidence>
<sequence length="143" mass="15154">MSKPRRPGPLPPAILVRHLEDAIAAFDVARALKRPVTLLSPEAAALWLGPGWLVAVAREAARAVPGAKCRTLLDCADRPDLAQAALRDGTDAILFTGPARIATKLADIAAAYGAAFLTQRPPALELARQRSPADALRHWLGAD</sequence>
<dbReference type="AlphaFoldDB" id="A0A5J6MNR7"/>
<keyword evidence="2" id="KW-1185">Reference proteome</keyword>
<name>A0A5J6MNR7_9PROT</name>
<proteinExistence type="predicted"/>
<evidence type="ECO:0000313" key="1">
    <source>
        <dbReference type="EMBL" id="QEX18827.1"/>
    </source>
</evidence>
<dbReference type="EMBL" id="CP042906">
    <property type="protein sequence ID" value="QEX18827.1"/>
    <property type="molecule type" value="Genomic_DNA"/>
</dbReference>
<organism evidence="1 2">
    <name type="scientific">Hypericibacter terrae</name>
    <dbReference type="NCBI Taxonomy" id="2602015"/>
    <lineage>
        <taxon>Bacteria</taxon>
        <taxon>Pseudomonadati</taxon>
        <taxon>Pseudomonadota</taxon>
        <taxon>Alphaproteobacteria</taxon>
        <taxon>Rhodospirillales</taxon>
        <taxon>Dongiaceae</taxon>
        <taxon>Hypericibacter</taxon>
    </lineage>
</organism>